<name>A0A2K8SL04_9NOSO</name>
<dbReference type="Proteomes" id="UP000232003">
    <property type="component" value="Chromosome"/>
</dbReference>
<sequence>MTVVNSSARLARILIGGKDFSSCFISFQGSDSHLDQSGIITFTGSIVLGRAIGFDESLDDRKNSRFFRGQIITIDIEDSQGNFRRHPRGALRIISPKYDDDSQRLTIDVGDLTALLNFREPTDVNKTEIKLGQNSTSGQIIQRLLSAAGINVISGGLPNTLINYPINLTGSYLANVGKILYANNLFGWIDKNEVFQVRAANISAAAPDVTVNIGRDEIWYKRLDSAESPCEIIKAVGRCVIVRSVVFRNDTSEQYGSAALVDKDAGYSTITVKKTTILEIWLPGQKLLKTVTTTKQPIGLVLPKELLKGKSISKLSLITSEYRVDEIYYEQGEEGKLKRKISRINSLVAPSIIEFAQARKLFTFDIFSLAESFNGFYSYDYDAKDRLSKITTKTFEIAGNVLNGTDEDWSKWIFPPEFLTETEYKAEQWKETTKGIWDYEYFSYQPLIKVKPDLAEVKPNESGTRGPTSNKLDMLYAAGDRQTSNSGQLAPAAPERQPPEFIIEEEDLEEKITFAVPGGSSNLRPRERTFTVDFLAGRFKRGLRRGEVEVSLSGATEANNQLQAIAQREGRLLLGRNKGQQIGVALSDTWFDYHPLFNVKSVEKDGTQQAFLVDGCSWVVGQTRVLVSFDGIWLGTWQTPPQVKNQPVAVPYVAPPYDEIQPLKAGMGMGAAFNGFAYSIATVTSTSQAGFGMGCGAWAGTMSELFGDSSIWSNLLDWDSMSDWDLIYDDNYWEAHSWDAVSDSSWDNLTNLSYWETANWESLNWETLV</sequence>
<dbReference type="AlphaFoldDB" id="A0A2K8SL04"/>
<accession>A0A2K8SL04</accession>
<organism evidence="1 2">
    <name type="scientific">Nostoc flagelliforme CCNUN1</name>
    <dbReference type="NCBI Taxonomy" id="2038116"/>
    <lineage>
        <taxon>Bacteria</taxon>
        <taxon>Bacillati</taxon>
        <taxon>Cyanobacteriota</taxon>
        <taxon>Cyanophyceae</taxon>
        <taxon>Nostocales</taxon>
        <taxon>Nostocaceae</taxon>
        <taxon>Nostoc</taxon>
    </lineage>
</organism>
<keyword evidence="2" id="KW-1185">Reference proteome</keyword>
<dbReference type="OrthoDB" id="480941at2"/>
<gene>
    <name evidence="1" type="ORF">COO91_02055</name>
</gene>
<dbReference type="EMBL" id="CP024785">
    <property type="protein sequence ID" value="AUB36154.1"/>
    <property type="molecule type" value="Genomic_DNA"/>
</dbReference>
<evidence type="ECO:0000313" key="1">
    <source>
        <dbReference type="EMBL" id="AUB36154.1"/>
    </source>
</evidence>
<evidence type="ECO:0000313" key="2">
    <source>
        <dbReference type="Proteomes" id="UP000232003"/>
    </source>
</evidence>
<dbReference type="RefSeq" id="WP_100898162.1">
    <property type="nucleotide sequence ID" value="NZ_CAWNNC010000001.1"/>
</dbReference>
<protein>
    <submittedName>
        <fullName evidence="1">Phage protein</fullName>
    </submittedName>
</protein>
<dbReference type="KEGG" id="nfl:COO91_02055"/>
<reference evidence="1 2" key="1">
    <citation type="submission" date="2017-11" db="EMBL/GenBank/DDBJ databases">
        <title>Complete genome of a free-living desiccation-tolerant cyanobacterium and its photosynthetic adaptation to extreme terrestrial habitat.</title>
        <authorList>
            <person name="Shang J."/>
        </authorList>
    </citation>
    <scope>NUCLEOTIDE SEQUENCE [LARGE SCALE GENOMIC DNA]</scope>
    <source>
        <strain evidence="1 2">CCNUN1</strain>
    </source>
</reference>
<proteinExistence type="predicted"/>